<feature type="compositionally biased region" description="Low complexity" evidence="5">
    <location>
        <begin position="533"/>
        <end position="549"/>
    </location>
</feature>
<dbReference type="Gene3D" id="3.30.420.40">
    <property type="match status" value="2"/>
</dbReference>
<dbReference type="Pfam" id="PF00012">
    <property type="entry name" value="HSP70"/>
    <property type="match status" value="1"/>
</dbReference>
<evidence type="ECO:0000256" key="6">
    <source>
        <dbReference type="SAM" id="Phobius"/>
    </source>
</evidence>
<evidence type="ECO:0000256" key="4">
    <source>
        <dbReference type="RuleBase" id="RU003322"/>
    </source>
</evidence>
<evidence type="ECO:0000256" key="1">
    <source>
        <dbReference type="ARBA" id="ARBA00022741"/>
    </source>
</evidence>
<evidence type="ECO:0000313" key="8">
    <source>
        <dbReference type="Proteomes" id="UP000642070"/>
    </source>
</evidence>
<feature type="transmembrane region" description="Helical" evidence="6">
    <location>
        <begin position="498"/>
        <end position="518"/>
    </location>
</feature>
<keyword evidence="6" id="KW-1133">Transmembrane helix</keyword>
<sequence length="697" mass="72221">MAVLRGDDGHVRQVLFDGAPILPSAVFVESAAGVVLTGYDARRRALGNPQSFEPHPKRCVDDGTVLLDNTEIAVEALFAAVLRRVLASAIEMAGAAPKRVVLTHPVSWGPRRLQLLLDAAARAGMARTELVSEPVAAAAYFVANHRVDLPVGSAVLIYDLGAGTFDVTVVRRGADGFDVLASEGLTDTGGLDVDAAILAAINAEVYPQDPRWTRLYDPRTPGDLRASRALWDEVRGAKEELSRHGATFVHVPIFEAEVPLGREQFEAVARPILARTVRATRALLRRAGLDNGTPAAVLLVGGSSRIPLAATMLHQMLGVTPTLTEQPELAVAAGSLVVAAKATAAAPVQADTPTGTKTRGAGPSTAEPGPLPAPASPAPPPAAAPPAPVTGPPVSLPPSAPPVSPPFSASPVSPPPSASWAPPPVTGPPAPPPVTASWAPPPVAAPWSPPPVAAPPGPPATPVPRPPAPQQTPGGPPPTGSRARTRLLTHLARRRRPLALAAGLVILAVAAVALPGAWADDRQLSGTAMGLQPTATATSSPTPSRSPSRSPSPSPPTQDITIQLHRSGKHPVCALQVDGDGVVSIGVAFTPAYQPGPKRVVVDVVASPGERVQLIFPDTGMAKFTFNDEPGISYYTLDVPKERVNAYLGQVVWISITADPRNETPETNENNNQVAMRLNVPRSLPEENSADGTCAVG</sequence>
<gene>
    <name evidence="7" type="ORF">GCM10007977_100580</name>
</gene>
<keyword evidence="3" id="KW-0143">Chaperone</keyword>
<evidence type="ECO:0000313" key="7">
    <source>
        <dbReference type="EMBL" id="GGM83086.1"/>
    </source>
</evidence>
<comment type="caution">
    <text evidence="7">The sequence shown here is derived from an EMBL/GenBank/DDBJ whole genome shotgun (WGS) entry which is preliminary data.</text>
</comment>
<dbReference type="EMBL" id="BMPI01000091">
    <property type="protein sequence ID" value="GGM83086.1"/>
    <property type="molecule type" value="Genomic_DNA"/>
</dbReference>
<feature type="region of interest" description="Disordered" evidence="5">
    <location>
        <begin position="344"/>
        <end position="437"/>
    </location>
</feature>
<dbReference type="Proteomes" id="UP000642070">
    <property type="component" value="Unassembled WGS sequence"/>
</dbReference>
<dbReference type="InterPro" id="IPR013126">
    <property type="entry name" value="Hsp_70_fam"/>
</dbReference>
<dbReference type="InterPro" id="IPR043129">
    <property type="entry name" value="ATPase_NBD"/>
</dbReference>
<evidence type="ECO:0000256" key="2">
    <source>
        <dbReference type="ARBA" id="ARBA00022840"/>
    </source>
</evidence>
<dbReference type="GO" id="GO:0005524">
    <property type="term" value="F:ATP binding"/>
    <property type="evidence" value="ECO:0007669"/>
    <property type="project" value="UniProtKB-KW"/>
</dbReference>
<keyword evidence="2 4" id="KW-0067">ATP-binding</keyword>
<keyword evidence="6" id="KW-0812">Transmembrane</keyword>
<keyword evidence="8" id="KW-1185">Reference proteome</keyword>
<evidence type="ECO:0000256" key="5">
    <source>
        <dbReference type="SAM" id="MobiDB-lite"/>
    </source>
</evidence>
<reference evidence="7" key="1">
    <citation type="journal article" date="2014" name="Int. J. Syst. Evol. Microbiol.">
        <title>Complete genome sequence of Corynebacterium casei LMG S-19264T (=DSM 44701T), isolated from a smear-ripened cheese.</title>
        <authorList>
            <consortium name="US DOE Joint Genome Institute (JGI-PGF)"/>
            <person name="Walter F."/>
            <person name="Albersmeier A."/>
            <person name="Kalinowski J."/>
            <person name="Ruckert C."/>
        </authorList>
    </citation>
    <scope>NUCLEOTIDE SEQUENCE</scope>
    <source>
        <strain evidence="7">JCM 19831</strain>
    </source>
</reference>
<feature type="region of interest" description="Disordered" evidence="5">
    <location>
        <begin position="532"/>
        <end position="558"/>
    </location>
</feature>
<feature type="compositionally biased region" description="Pro residues" evidence="5">
    <location>
        <begin position="369"/>
        <end position="405"/>
    </location>
</feature>
<dbReference type="PANTHER" id="PTHR19375">
    <property type="entry name" value="HEAT SHOCK PROTEIN 70KDA"/>
    <property type="match status" value="1"/>
</dbReference>
<dbReference type="Gene3D" id="3.90.640.10">
    <property type="entry name" value="Actin, Chain A, domain 4"/>
    <property type="match status" value="1"/>
</dbReference>
<accession>A0A917X748</accession>
<name>A0A917X748_9ACTN</name>
<dbReference type="AlphaFoldDB" id="A0A917X748"/>
<evidence type="ECO:0000256" key="3">
    <source>
        <dbReference type="ARBA" id="ARBA00023186"/>
    </source>
</evidence>
<proteinExistence type="inferred from homology"/>
<dbReference type="PRINTS" id="PR01217">
    <property type="entry name" value="PRICHEXTENSN"/>
</dbReference>
<organism evidence="7 8">
    <name type="scientific">Dactylosporangium sucinum</name>
    <dbReference type="NCBI Taxonomy" id="1424081"/>
    <lineage>
        <taxon>Bacteria</taxon>
        <taxon>Bacillati</taxon>
        <taxon>Actinomycetota</taxon>
        <taxon>Actinomycetes</taxon>
        <taxon>Micromonosporales</taxon>
        <taxon>Micromonosporaceae</taxon>
        <taxon>Dactylosporangium</taxon>
    </lineage>
</organism>
<reference evidence="7" key="2">
    <citation type="submission" date="2020-09" db="EMBL/GenBank/DDBJ databases">
        <authorList>
            <person name="Sun Q."/>
            <person name="Ohkuma M."/>
        </authorList>
    </citation>
    <scope>NUCLEOTIDE SEQUENCE</scope>
    <source>
        <strain evidence="7">JCM 19831</strain>
    </source>
</reference>
<comment type="similarity">
    <text evidence="4">Belongs to the heat shock protein 70 family.</text>
</comment>
<keyword evidence="1 4" id="KW-0547">Nucleotide-binding</keyword>
<dbReference type="SUPFAM" id="SSF53067">
    <property type="entry name" value="Actin-like ATPase domain"/>
    <property type="match status" value="2"/>
</dbReference>
<feature type="region of interest" description="Disordered" evidence="5">
    <location>
        <begin position="449"/>
        <end position="483"/>
    </location>
</feature>
<feature type="compositionally biased region" description="Pro residues" evidence="5">
    <location>
        <begin position="412"/>
        <end position="437"/>
    </location>
</feature>
<keyword evidence="6" id="KW-0472">Membrane</keyword>
<protein>
    <submittedName>
        <fullName evidence="7">Uncharacterized protein</fullName>
    </submittedName>
</protein>
<dbReference type="GO" id="GO:0140662">
    <property type="term" value="F:ATP-dependent protein folding chaperone"/>
    <property type="evidence" value="ECO:0007669"/>
    <property type="project" value="InterPro"/>
</dbReference>
<feature type="compositionally biased region" description="Pro residues" evidence="5">
    <location>
        <begin position="449"/>
        <end position="479"/>
    </location>
</feature>